<accession>A0A179F9Q2</accession>
<dbReference type="AlphaFoldDB" id="A0A179F9Q2"/>
<evidence type="ECO:0000256" key="2">
    <source>
        <dbReference type="ARBA" id="ARBA00004496"/>
    </source>
</evidence>
<keyword evidence="11" id="KW-1185">Reference proteome</keyword>
<evidence type="ECO:0000256" key="1">
    <source>
        <dbReference type="ARBA" id="ARBA00004123"/>
    </source>
</evidence>
<dbReference type="GO" id="GO:0002098">
    <property type="term" value="P:tRNA wobble uridine modification"/>
    <property type="evidence" value="ECO:0007669"/>
    <property type="project" value="InterPro"/>
</dbReference>
<evidence type="ECO:0000313" key="11">
    <source>
        <dbReference type="Proteomes" id="UP000078397"/>
    </source>
</evidence>
<name>A0A179F9Q2_METCM</name>
<dbReference type="OrthoDB" id="289162at2759"/>
<dbReference type="UniPathway" id="UPA00988"/>
<gene>
    <name evidence="10" type="ORF">VFPPC_16630</name>
</gene>
<dbReference type="InterPro" id="IPR027417">
    <property type="entry name" value="P-loop_NTPase"/>
</dbReference>
<evidence type="ECO:0000256" key="3">
    <source>
        <dbReference type="ARBA" id="ARBA00005043"/>
    </source>
</evidence>
<dbReference type="Pfam" id="PF05625">
    <property type="entry name" value="PAXNEB"/>
    <property type="match status" value="1"/>
</dbReference>
<evidence type="ECO:0000256" key="6">
    <source>
        <dbReference type="ARBA" id="ARBA00022490"/>
    </source>
</evidence>
<evidence type="ECO:0000256" key="9">
    <source>
        <dbReference type="SAM" id="MobiDB-lite"/>
    </source>
</evidence>
<keyword evidence="7" id="KW-0819">tRNA processing</keyword>
<evidence type="ECO:0000256" key="8">
    <source>
        <dbReference type="ARBA" id="ARBA00023242"/>
    </source>
</evidence>
<keyword evidence="8" id="KW-0539">Nucleus</keyword>
<comment type="subcellular location">
    <subcellularLocation>
        <location evidence="2">Cytoplasm</location>
    </subcellularLocation>
    <subcellularLocation>
        <location evidence="1">Nucleus</location>
    </subcellularLocation>
</comment>
<reference evidence="10 11" key="1">
    <citation type="journal article" date="2016" name="PLoS Pathog.">
        <title>Biosynthesis of antibiotic leucinostatins in bio-control fungus Purpureocillium lilacinum and their inhibition on phytophthora revealed by genome mining.</title>
        <authorList>
            <person name="Wang G."/>
            <person name="Liu Z."/>
            <person name="Lin R."/>
            <person name="Li E."/>
            <person name="Mao Z."/>
            <person name="Ling J."/>
            <person name="Yang Y."/>
            <person name="Yin W.B."/>
            <person name="Xie B."/>
        </authorList>
    </citation>
    <scope>NUCLEOTIDE SEQUENCE [LARGE SCALE GENOMIC DNA]</scope>
    <source>
        <strain evidence="10">170</strain>
    </source>
</reference>
<dbReference type="GO" id="GO:0005737">
    <property type="term" value="C:cytoplasm"/>
    <property type="evidence" value="ECO:0007669"/>
    <property type="project" value="UniProtKB-SubCell"/>
</dbReference>
<dbReference type="PANTHER" id="PTHR12896">
    <property type="entry name" value="PAX6 NEIGHBOR PROTEIN PAXNEB"/>
    <property type="match status" value="1"/>
</dbReference>
<dbReference type="PANTHER" id="PTHR12896:SF1">
    <property type="entry name" value="ELONGATOR COMPLEX PROTEIN 4"/>
    <property type="match status" value="1"/>
</dbReference>
<dbReference type="RefSeq" id="XP_018139959.1">
    <property type="nucleotide sequence ID" value="XM_018294383.1"/>
</dbReference>
<comment type="caution">
    <text evidence="10">The sequence shown here is derived from an EMBL/GenBank/DDBJ whole genome shotgun (WGS) entry which is preliminary data.</text>
</comment>
<dbReference type="GO" id="GO:0033588">
    <property type="term" value="C:elongator holoenzyme complex"/>
    <property type="evidence" value="ECO:0007669"/>
    <property type="project" value="InterPro"/>
</dbReference>
<proteinExistence type="inferred from homology"/>
<evidence type="ECO:0000256" key="4">
    <source>
        <dbReference type="ARBA" id="ARBA00007573"/>
    </source>
</evidence>
<dbReference type="CDD" id="cd19494">
    <property type="entry name" value="Elp4"/>
    <property type="match status" value="1"/>
</dbReference>
<dbReference type="Proteomes" id="UP000078397">
    <property type="component" value="Unassembled WGS sequence"/>
</dbReference>
<evidence type="ECO:0000313" key="10">
    <source>
        <dbReference type="EMBL" id="OAQ62255.1"/>
    </source>
</evidence>
<dbReference type="InterPro" id="IPR008728">
    <property type="entry name" value="Elongator_complex_protein_4"/>
</dbReference>
<comment type="pathway">
    <text evidence="3">tRNA modification; 5-methoxycarbonylmethyl-2-thiouridine-tRNA biosynthesis.</text>
</comment>
<dbReference type="Gene3D" id="3.40.50.300">
    <property type="entry name" value="P-loop containing nucleotide triphosphate hydrolases"/>
    <property type="match status" value="1"/>
</dbReference>
<dbReference type="KEGG" id="pchm:VFPPC_16630"/>
<evidence type="ECO:0000256" key="5">
    <source>
        <dbReference type="ARBA" id="ARBA00020265"/>
    </source>
</evidence>
<evidence type="ECO:0000256" key="7">
    <source>
        <dbReference type="ARBA" id="ARBA00022694"/>
    </source>
</evidence>
<organism evidence="10 11">
    <name type="scientific">Pochonia chlamydosporia 170</name>
    <dbReference type="NCBI Taxonomy" id="1380566"/>
    <lineage>
        <taxon>Eukaryota</taxon>
        <taxon>Fungi</taxon>
        <taxon>Dikarya</taxon>
        <taxon>Ascomycota</taxon>
        <taxon>Pezizomycotina</taxon>
        <taxon>Sordariomycetes</taxon>
        <taxon>Hypocreomycetidae</taxon>
        <taxon>Hypocreales</taxon>
        <taxon>Clavicipitaceae</taxon>
        <taxon>Pochonia</taxon>
    </lineage>
</organism>
<sequence>MSFRKRNTVIQAPAIPSPLRNDCRQLPSGTRPSPLDGRLTTSTGTASLDQLLAGHAGLPLGSSLLIEEPGTTDFGGVSLRYFAAEGLVQGHEVHILGVGQNWRRELPGLVETSEQPVQLDSSSSKMKIAWRYQGLGTQSTKKGKRSIALDLGTGGVAGRATSGSANSGNIFCHTFDLSKRLEANNIHGQLIIHPGPSPTNDTSEDWFSKFVCELRSKLKAVPAVHRVIIPNLLSPTLYPSRLCKPQEILRFLHSLQGLLRQFPAQLAALASLPSSLHPRHSGLCKWMEIMFDGVIELVPLHQPTYVKESPSERSKAQGLVRIHTMPIFHERGGGMEGCWKREEMSFRLTTSHGLDITPFSLPPVGLSEERVSASLPEQPKSEDLDF</sequence>
<protein>
    <recommendedName>
        <fullName evidence="5">Elongator complex protein 4</fullName>
    </recommendedName>
</protein>
<dbReference type="GeneID" id="28858377"/>
<comment type="similarity">
    <text evidence="4">Belongs to the ELP4 family.</text>
</comment>
<feature type="region of interest" description="Disordered" evidence="9">
    <location>
        <begin position="14"/>
        <end position="42"/>
    </location>
</feature>
<dbReference type="STRING" id="1380566.A0A179F9Q2"/>
<keyword evidence="6" id="KW-0963">Cytoplasm</keyword>
<dbReference type="EMBL" id="LSBJ02000007">
    <property type="protein sequence ID" value="OAQ62255.1"/>
    <property type="molecule type" value="Genomic_DNA"/>
</dbReference>
<dbReference type="GO" id="GO:0008023">
    <property type="term" value="C:transcription elongation factor complex"/>
    <property type="evidence" value="ECO:0007669"/>
    <property type="project" value="TreeGrafter"/>
</dbReference>